<gene>
    <name evidence="1" type="ORF">DEX24_12105</name>
</gene>
<dbReference type="AlphaFoldDB" id="A0A2U3AJG9"/>
<sequence length="100" mass="11487">MNTRYKITRLDEAGQPTITLEESLLFFATQPDFIYNDSFIVNKDDVQMKITGHFFMWQIDEVQVPFRFFDGELFVAISHPAILARAHDITAALEATMVEG</sequence>
<evidence type="ECO:0000313" key="2">
    <source>
        <dbReference type="Proteomes" id="UP000245938"/>
    </source>
</evidence>
<reference evidence="1 2" key="1">
    <citation type="submission" date="2018-05" db="EMBL/GenBank/DDBJ databases">
        <title>Kurthia sibirica genome sequence.</title>
        <authorList>
            <person name="Maclea K.S."/>
            <person name="Goen A.E."/>
        </authorList>
    </citation>
    <scope>NUCLEOTIDE SEQUENCE [LARGE SCALE GENOMIC DNA]</scope>
    <source>
        <strain evidence="1 2">ATCC 49154</strain>
    </source>
</reference>
<accession>A0A2U3AJG9</accession>
<dbReference type="RefSeq" id="WP_109306670.1">
    <property type="nucleotide sequence ID" value="NZ_BJUF01000031.1"/>
</dbReference>
<name>A0A2U3AJG9_9BACL</name>
<dbReference type="Proteomes" id="UP000245938">
    <property type="component" value="Unassembled WGS sequence"/>
</dbReference>
<comment type="caution">
    <text evidence="1">The sequence shown here is derived from an EMBL/GenBank/DDBJ whole genome shotgun (WGS) entry which is preliminary data.</text>
</comment>
<evidence type="ECO:0000313" key="1">
    <source>
        <dbReference type="EMBL" id="PWI24703.1"/>
    </source>
</evidence>
<dbReference type="EMBL" id="QFVR01000017">
    <property type="protein sequence ID" value="PWI24703.1"/>
    <property type="molecule type" value="Genomic_DNA"/>
</dbReference>
<organism evidence="1 2">
    <name type="scientific">Kurthia sibirica</name>
    <dbReference type="NCBI Taxonomy" id="202750"/>
    <lineage>
        <taxon>Bacteria</taxon>
        <taxon>Bacillati</taxon>
        <taxon>Bacillota</taxon>
        <taxon>Bacilli</taxon>
        <taxon>Bacillales</taxon>
        <taxon>Caryophanaceae</taxon>
        <taxon>Kurthia</taxon>
    </lineage>
</organism>
<keyword evidence="2" id="KW-1185">Reference proteome</keyword>
<proteinExistence type="predicted"/>
<protein>
    <submittedName>
        <fullName evidence="1">Excinuclease</fullName>
    </submittedName>
</protein>
<dbReference type="OrthoDB" id="2453499at2"/>